<name>A0A1I6PE56_9CAUL</name>
<dbReference type="Proteomes" id="UP000198788">
    <property type="component" value="Unassembled WGS sequence"/>
</dbReference>
<comment type="cofactor">
    <cofactor evidence="1">
        <name>pyridoxal 5'-phosphate</name>
        <dbReference type="ChEBI" id="CHEBI:597326"/>
    </cofactor>
</comment>
<dbReference type="GO" id="GO:0042802">
    <property type="term" value="F:identical protein binding"/>
    <property type="evidence" value="ECO:0007669"/>
    <property type="project" value="TreeGrafter"/>
</dbReference>
<dbReference type="NCBIfam" id="TIGR00707">
    <property type="entry name" value="argD"/>
    <property type="match status" value="1"/>
</dbReference>
<reference evidence="7" key="1">
    <citation type="submission" date="2016-10" db="EMBL/GenBank/DDBJ databases">
        <authorList>
            <person name="Varghese N."/>
            <person name="Submissions S."/>
        </authorList>
    </citation>
    <scope>NUCLEOTIDE SEQUENCE [LARGE SCALE GENOMIC DNA]</scope>
    <source>
        <strain evidence="7">CGMCC 1.10683</strain>
    </source>
</reference>
<keyword evidence="4 5" id="KW-0663">Pyridoxal phosphate</keyword>
<dbReference type="AlphaFoldDB" id="A0A1I6PE56"/>
<dbReference type="GO" id="GO:0030170">
    <property type="term" value="F:pyridoxal phosphate binding"/>
    <property type="evidence" value="ECO:0007669"/>
    <property type="project" value="InterPro"/>
</dbReference>
<dbReference type="InterPro" id="IPR015424">
    <property type="entry name" value="PyrdxlP-dep_Trfase"/>
</dbReference>
<dbReference type="PANTHER" id="PTHR11986">
    <property type="entry name" value="AMINOTRANSFERASE CLASS III"/>
    <property type="match status" value="1"/>
</dbReference>
<keyword evidence="3 6" id="KW-0808">Transferase</keyword>
<gene>
    <name evidence="6" type="ORF">SAMN05192570_1078</name>
</gene>
<evidence type="ECO:0000256" key="2">
    <source>
        <dbReference type="ARBA" id="ARBA00022576"/>
    </source>
</evidence>
<evidence type="ECO:0000256" key="5">
    <source>
        <dbReference type="RuleBase" id="RU003560"/>
    </source>
</evidence>
<evidence type="ECO:0000256" key="3">
    <source>
        <dbReference type="ARBA" id="ARBA00022679"/>
    </source>
</evidence>
<keyword evidence="7" id="KW-1185">Reference proteome</keyword>
<sequence>MSTEHLMGVYNRAPLEVERGQGARLWSTDGTEYLDCVAGISTNGLGHAHPKLVQAVTEQAQELWHVSNIFRIPGQEKLADMLCENSFADVVFFTNSGTEAVECAIKTARKFHVANGQPERIDIYGFDGSFHGRTYGAINAAANPNYTNGFGPPMEGFHQLIWGDREALEAAFRNPTAAAIILEPVQGEGGCRATPDEDLRWMRQMADETGVLIIFDEVQCGMGRTGKLWAHEWAGMTPDIMAVAKALGGGFPVGACLATAEAAKGMTVGVHGSTFGGNPLAMAVGQAALSEIAKPETLAHVNEIAGYLKQQLHGLKERFPDVIVDVRGKGLLIGVKLAPNNREFMGWARDEQKLLVAGGGDNCVRLLPPLILTLDEARDAIERFEKTCEFARNKMAAA</sequence>
<dbReference type="FunFam" id="3.40.640.10:FF:000004">
    <property type="entry name" value="Acetylornithine aminotransferase"/>
    <property type="match status" value="1"/>
</dbReference>
<dbReference type="InterPro" id="IPR050103">
    <property type="entry name" value="Class-III_PLP-dep_AT"/>
</dbReference>
<dbReference type="InterPro" id="IPR004636">
    <property type="entry name" value="AcOrn/SuccOrn_fam"/>
</dbReference>
<dbReference type="Gene3D" id="3.40.640.10">
    <property type="entry name" value="Type I PLP-dependent aspartate aminotransferase-like (Major domain)"/>
    <property type="match status" value="1"/>
</dbReference>
<dbReference type="SUPFAM" id="SSF53383">
    <property type="entry name" value="PLP-dependent transferases"/>
    <property type="match status" value="1"/>
</dbReference>
<dbReference type="InterPro" id="IPR049704">
    <property type="entry name" value="Aminotrans_3_PPA_site"/>
</dbReference>
<dbReference type="PROSITE" id="PS00600">
    <property type="entry name" value="AA_TRANSFER_CLASS_3"/>
    <property type="match status" value="1"/>
</dbReference>
<dbReference type="EMBL" id="FOZV01000001">
    <property type="protein sequence ID" value="SFS38459.1"/>
    <property type="molecule type" value="Genomic_DNA"/>
</dbReference>
<comment type="similarity">
    <text evidence="5">Belongs to the class-III pyridoxal-phosphate-dependent aminotransferase family.</text>
</comment>
<dbReference type="NCBIfam" id="NF002325">
    <property type="entry name" value="PRK01278.1"/>
    <property type="match status" value="1"/>
</dbReference>
<accession>A0A1I6PE56</accession>
<evidence type="ECO:0000313" key="6">
    <source>
        <dbReference type="EMBL" id="SFS38459.1"/>
    </source>
</evidence>
<dbReference type="PANTHER" id="PTHR11986:SF113">
    <property type="entry name" value="SUCCINYLORNITHINE TRANSAMINASE"/>
    <property type="match status" value="1"/>
</dbReference>
<dbReference type="InterPro" id="IPR015422">
    <property type="entry name" value="PyrdxlP-dep_Trfase_small"/>
</dbReference>
<proteinExistence type="inferred from homology"/>
<dbReference type="CDD" id="cd00610">
    <property type="entry name" value="OAT_like"/>
    <property type="match status" value="1"/>
</dbReference>
<protein>
    <submittedName>
        <fullName evidence="6">Acetylornithine aminotransferase apoenzyme</fullName>
    </submittedName>
</protein>
<dbReference type="Gene3D" id="3.90.1150.10">
    <property type="entry name" value="Aspartate Aminotransferase, domain 1"/>
    <property type="match status" value="1"/>
</dbReference>
<evidence type="ECO:0000313" key="7">
    <source>
        <dbReference type="Proteomes" id="UP000198788"/>
    </source>
</evidence>
<dbReference type="InterPro" id="IPR015421">
    <property type="entry name" value="PyrdxlP-dep_Trfase_major"/>
</dbReference>
<keyword evidence="2 6" id="KW-0032">Aminotransferase</keyword>
<dbReference type="RefSeq" id="WP_281246033.1">
    <property type="nucleotide sequence ID" value="NZ_FOZV01000001.1"/>
</dbReference>
<dbReference type="Pfam" id="PF00202">
    <property type="entry name" value="Aminotran_3"/>
    <property type="match status" value="1"/>
</dbReference>
<organism evidence="6 7">
    <name type="scientific">Brevundimonas viscosa</name>
    <dbReference type="NCBI Taxonomy" id="871741"/>
    <lineage>
        <taxon>Bacteria</taxon>
        <taxon>Pseudomonadati</taxon>
        <taxon>Pseudomonadota</taxon>
        <taxon>Alphaproteobacteria</taxon>
        <taxon>Caulobacterales</taxon>
        <taxon>Caulobacteraceae</taxon>
        <taxon>Brevundimonas</taxon>
    </lineage>
</organism>
<dbReference type="GO" id="GO:0008483">
    <property type="term" value="F:transaminase activity"/>
    <property type="evidence" value="ECO:0007669"/>
    <property type="project" value="UniProtKB-KW"/>
</dbReference>
<dbReference type="GO" id="GO:0006526">
    <property type="term" value="P:L-arginine biosynthetic process"/>
    <property type="evidence" value="ECO:0007669"/>
    <property type="project" value="UniProtKB-ARBA"/>
</dbReference>
<dbReference type="PIRSF" id="PIRSF000521">
    <property type="entry name" value="Transaminase_4ab_Lys_Orn"/>
    <property type="match status" value="1"/>
</dbReference>
<evidence type="ECO:0000256" key="4">
    <source>
        <dbReference type="ARBA" id="ARBA00022898"/>
    </source>
</evidence>
<evidence type="ECO:0000256" key="1">
    <source>
        <dbReference type="ARBA" id="ARBA00001933"/>
    </source>
</evidence>
<dbReference type="STRING" id="871741.SAMN05192570_1078"/>
<dbReference type="InterPro" id="IPR005814">
    <property type="entry name" value="Aminotrans_3"/>
</dbReference>